<dbReference type="InterPro" id="IPR030656">
    <property type="entry name" value="ALAD_AS"/>
</dbReference>
<sequence length="341" mass="37213">MKRFDKTEDFKLDLPRRPRRMRRTASLRAMAQETYVRVEDLIAPLIVKESGEKEPVGSMPGLYRLNIDDLVAECRELASLGVPAVAIFPNMDASLKDALGSEAGNPDTLTLRAVRALKAEVPGLSVITDVALDPYTSHGHDGVLNKDGSYVLNDETVRRLCEMAVLQAEAGVDIVAPSDMMDGRVGAIRKALDDRGFIDTAIMAYSAKFASAYYGPYREAVGSASAAGTTLLGKETYQMNPANRREAIMDALLDEDEGADFVMVKPAGAYLDIIRELRDASQVTVAAYQVSGEYAQIHAAAQLGWLDYEKTRDESLLAIKRAGADVILTYFAKEVARKLKG</sequence>
<dbReference type="InterPro" id="IPR001731">
    <property type="entry name" value="ALAD"/>
</dbReference>
<dbReference type="Pfam" id="PF00490">
    <property type="entry name" value="ALAD"/>
    <property type="match status" value="1"/>
</dbReference>
<keyword evidence="7 10" id="KW-0627">Porphyrin biosynthesis</keyword>
<evidence type="ECO:0000256" key="7">
    <source>
        <dbReference type="ARBA" id="ARBA00023244"/>
    </source>
</evidence>
<dbReference type="SUPFAM" id="SSF51569">
    <property type="entry name" value="Aldolase"/>
    <property type="match status" value="1"/>
</dbReference>
<dbReference type="FunFam" id="3.20.20.70:FF:000019">
    <property type="entry name" value="Delta-aminolevulinic acid dehydratase"/>
    <property type="match status" value="1"/>
</dbReference>
<dbReference type="EMBL" id="JACYFG010000007">
    <property type="protein sequence ID" value="MBD5779392.1"/>
    <property type="molecule type" value="Genomic_DNA"/>
</dbReference>
<keyword evidence="6 10" id="KW-0456">Lyase</keyword>
<evidence type="ECO:0000256" key="6">
    <source>
        <dbReference type="ARBA" id="ARBA00023239"/>
    </source>
</evidence>
<dbReference type="GO" id="GO:0005829">
    <property type="term" value="C:cytosol"/>
    <property type="evidence" value="ECO:0007669"/>
    <property type="project" value="TreeGrafter"/>
</dbReference>
<dbReference type="InterPro" id="IPR013785">
    <property type="entry name" value="Aldolase_TIM"/>
</dbReference>
<name>A0A927F702_9BACT</name>
<comment type="caution">
    <text evidence="12">The sequence shown here is derived from an EMBL/GenBank/DDBJ whole genome shotgun (WGS) entry which is preliminary data.</text>
</comment>
<keyword evidence="5" id="KW-0350">Heme biosynthesis</keyword>
<evidence type="ECO:0000256" key="3">
    <source>
        <dbReference type="ARBA" id="ARBA00012053"/>
    </source>
</evidence>
<dbReference type="EC" id="4.2.1.24" evidence="3 10"/>
<reference evidence="12" key="1">
    <citation type="submission" date="2020-09" db="EMBL/GenBank/DDBJ databases">
        <title>Pelagicoccus enzymogenes sp. nov. with an EPS production, isolated from marine sediment.</title>
        <authorList>
            <person name="Feng X."/>
        </authorList>
    </citation>
    <scope>NUCLEOTIDE SEQUENCE</scope>
    <source>
        <strain evidence="12">NFK12</strain>
    </source>
</reference>
<dbReference type="NCBIfam" id="NF006762">
    <property type="entry name" value="PRK09283.1"/>
    <property type="match status" value="1"/>
</dbReference>
<evidence type="ECO:0000313" key="12">
    <source>
        <dbReference type="EMBL" id="MBD5779392.1"/>
    </source>
</evidence>
<evidence type="ECO:0000256" key="1">
    <source>
        <dbReference type="ARBA" id="ARBA00004694"/>
    </source>
</evidence>
<comment type="similarity">
    <text evidence="2 11">Belongs to the ALAD family.</text>
</comment>
<dbReference type="RefSeq" id="WP_191616519.1">
    <property type="nucleotide sequence ID" value="NZ_JACYFG010000007.1"/>
</dbReference>
<dbReference type="PANTHER" id="PTHR11458:SF0">
    <property type="entry name" value="DELTA-AMINOLEVULINIC ACID DEHYDRATASE"/>
    <property type="match status" value="1"/>
</dbReference>
<protein>
    <recommendedName>
        <fullName evidence="4 10">Delta-aminolevulinic acid dehydratase</fullName>
        <ecNumber evidence="3 10">4.2.1.24</ecNumber>
    </recommendedName>
</protein>
<dbReference type="GO" id="GO:0006783">
    <property type="term" value="P:heme biosynthetic process"/>
    <property type="evidence" value="ECO:0007669"/>
    <property type="project" value="UniProtKB-KW"/>
</dbReference>
<comment type="catalytic activity">
    <reaction evidence="8 10">
        <text>2 5-aminolevulinate = porphobilinogen + 2 H2O + H(+)</text>
        <dbReference type="Rhea" id="RHEA:24064"/>
        <dbReference type="ChEBI" id="CHEBI:15377"/>
        <dbReference type="ChEBI" id="CHEBI:15378"/>
        <dbReference type="ChEBI" id="CHEBI:58126"/>
        <dbReference type="ChEBI" id="CHEBI:356416"/>
        <dbReference type="EC" id="4.2.1.24"/>
    </reaction>
</comment>
<dbReference type="SMART" id="SM01004">
    <property type="entry name" value="ALAD"/>
    <property type="match status" value="1"/>
</dbReference>
<dbReference type="Gene3D" id="3.20.20.70">
    <property type="entry name" value="Aldolase class I"/>
    <property type="match status" value="1"/>
</dbReference>
<accession>A0A927F702</accession>
<dbReference type="PROSITE" id="PS00169">
    <property type="entry name" value="D_ALA_DEHYDRATASE"/>
    <property type="match status" value="1"/>
</dbReference>
<comment type="pathway">
    <text evidence="1">Porphyrin-containing compound metabolism; protoporphyrin-IX biosynthesis; coproporphyrinogen-III from 5-aminolevulinate: step 1/4.</text>
</comment>
<evidence type="ECO:0000256" key="8">
    <source>
        <dbReference type="ARBA" id="ARBA00047651"/>
    </source>
</evidence>
<evidence type="ECO:0000256" key="10">
    <source>
        <dbReference type="RuleBase" id="RU000515"/>
    </source>
</evidence>
<comment type="subunit">
    <text evidence="10">Homooctamer.</text>
</comment>
<dbReference type="PANTHER" id="PTHR11458">
    <property type="entry name" value="DELTA-AMINOLEVULINIC ACID DEHYDRATASE"/>
    <property type="match status" value="1"/>
</dbReference>
<feature type="active site" description="Schiff-base intermediate with substrate" evidence="9">
    <location>
        <position position="208"/>
    </location>
</feature>
<dbReference type="GO" id="GO:0004655">
    <property type="term" value="F:porphobilinogen synthase activity"/>
    <property type="evidence" value="ECO:0007669"/>
    <property type="project" value="UniProtKB-EC"/>
</dbReference>
<dbReference type="PIRSF" id="PIRSF001415">
    <property type="entry name" value="Porphbilin_synth"/>
    <property type="match status" value="1"/>
</dbReference>
<evidence type="ECO:0000313" key="13">
    <source>
        <dbReference type="Proteomes" id="UP000622317"/>
    </source>
</evidence>
<evidence type="ECO:0000256" key="4">
    <source>
        <dbReference type="ARBA" id="ARBA00020771"/>
    </source>
</evidence>
<proteinExistence type="inferred from homology"/>
<dbReference type="AlphaFoldDB" id="A0A927F702"/>
<dbReference type="Proteomes" id="UP000622317">
    <property type="component" value="Unassembled WGS sequence"/>
</dbReference>
<dbReference type="PRINTS" id="PR00144">
    <property type="entry name" value="DALDHYDRTASE"/>
</dbReference>
<organism evidence="12 13">
    <name type="scientific">Pelagicoccus enzymogenes</name>
    <dbReference type="NCBI Taxonomy" id="2773457"/>
    <lineage>
        <taxon>Bacteria</taxon>
        <taxon>Pseudomonadati</taxon>
        <taxon>Verrucomicrobiota</taxon>
        <taxon>Opitutia</taxon>
        <taxon>Puniceicoccales</taxon>
        <taxon>Pelagicoccaceae</taxon>
        <taxon>Pelagicoccus</taxon>
    </lineage>
</organism>
<evidence type="ECO:0000256" key="11">
    <source>
        <dbReference type="RuleBase" id="RU004161"/>
    </source>
</evidence>
<evidence type="ECO:0000256" key="5">
    <source>
        <dbReference type="ARBA" id="ARBA00023133"/>
    </source>
</evidence>
<evidence type="ECO:0000256" key="9">
    <source>
        <dbReference type="PIRSR" id="PIRSR001415-1"/>
    </source>
</evidence>
<keyword evidence="13" id="KW-1185">Reference proteome</keyword>
<gene>
    <name evidence="12" type="primary">hemB</name>
    <name evidence="12" type="ORF">IEN85_07785</name>
</gene>
<dbReference type="GO" id="GO:0008270">
    <property type="term" value="F:zinc ion binding"/>
    <property type="evidence" value="ECO:0007669"/>
    <property type="project" value="TreeGrafter"/>
</dbReference>
<evidence type="ECO:0000256" key="2">
    <source>
        <dbReference type="ARBA" id="ARBA00008055"/>
    </source>
</evidence>
<feature type="active site" description="Schiff-base intermediate with substrate" evidence="9">
    <location>
        <position position="265"/>
    </location>
</feature>